<evidence type="ECO:0000313" key="1">
    <source>
        <dbReference type="EMBL" id="KAI0044653.1"/>
    </source>
</evidence>
<reference evidence="1" key="1">
    <citation type="submission" date="2021-02" db="EMBL/GenBank/DDBJ databases">
        <authorList>
            <consortium name="DOE Joint Genome Institute"/>
            <person name="Ahrendt S."/>
            <person name="Looney B.P."/>
            <person name="Miyauchi S."/>
            <person name="Morin E."/>
            <person name="Drula E."/>
            <person name="Courty P.E."/>
            <person name="Chicoki N."/>
            <person name="Fauchery L."/>
            <person name="Kohler A."/>
            <person name="Kuo A."/>
            <person name="Labutti K."/>
            <person name="Pangilinan J."/>
            <person name="Lipzen A."/>
            <person name="Riley R."/>
            <person name="Andreopoulos W."/>
            <person name="He G."/>
            <person name="Johnson J."/>
            <person name="Barry K.W."/>
            <person name="Grigoriev I.V."/>
            <person name="Nagy L."/>
            <person name="Hibbett D."/>
            <person name="Henrissat B."/>
            <person name="Matheny P.B."/>
            <person name="Labbe J."/>
            <person name="Martin F."/>
        </authorList>
    </citation>
    <scope>NUCLEOTIDE SEQUENCE</scope>
    <source>
        <strain evidence="1">FP105234-sp</strain>
    </source>
</reference>
<comment type="caution">
    <text evidence="1">The sequence shown here is derived from an EMBL/GenBank/DDBJ whole genome shotgun (WGS) entry which is preliminary data.</text>
</comment>
<sequence>MQAELPTSADSTTTSPMLGLALLHADLRSLLGPLPVLDPPPNDDDNRPETQGLATTCPYTSTSQSSPAPTSVTSGEWEFFATDRATTRWVQVSHLTSAQQIGLVPEFCARARLAALSPFPTTSSLAFPALHSCYVVRARRAPASGPESYRGLPFLSRALGDRHDIIQDAGWAAP</sequence>
<reference evidence="1" key="2">
    <citation type="journal article" date="2022" name="New Phytol.">
        <title>Evolutionary transition to the ectomycorrhizal habit in the genomes of a hyperdiverse lineage of mushroom-forming fungi.</title>
        <authorList>
            <person name="Looney B."/>
            <person name="Miyauchi S."/>
            <person name="Morin E."/>
            <person name="Drula E."/>
            <person name="Courty P.E."/>
            <person name="Kohler A."/>
            <person name="Kuo A."/>
            <person name="LaButti K."/>
            <person name="Pangilinan J."/>
            <person name="Lipzen A."/>
            <person name="Riley R."/>
            <person name="Andreopoulos W."/>
            <person name="He G."/>
            <person name="Johnson J."/>
            <person name="Nolan M."/>
            <person name="Tritt A."/>
            <person name="Barry K.W."/>
            <person name="Grigoriev I.V."/>
            <person name="Nagy L.G."/>
            <person name="Hibbett D."/>
            <person name="Henrissat B."/>
            <person name="Matheny P.B."/>
            <person name="Labbe J."/>
            <person name="Martin F.M."/>
        </authorList>
    </citation>
    <scope>NUCLEOTIDE SEQUENCE</scope>
    <source>
        <strain evidence="1">FP105234-sp</strain>
    </source>
</reference>
<organism evidence="1 2">
    <name type="scientific">Auriscalpium vulgare</name>
    <dbReference type="NCBI Taxonomy" id="40419"/>
    <lineage>
        <taxon>Eukaryota</taxon>
        <taxon>Fungi</taxon>
        <taxon>Dikarya</taxon>
        <taxon>Basidiomycota</taxon>
        <taxon>Agaricomycotina</taxon>
        <taxon>Agaricomycetes</taxon>
        <taxon>Russulales</taxon>
        <taxon>Auriscalpiaceae</taxon>
        <taxon>Auriscalpium</taxon>
    </lineage>
</organism>
<name>A0ACB8RKJ9_9AGAM</name>
<evidence type="ECO:0000313" key="2">
    <source>
        <dbReference type="Proteomes" id="UP000814033"/>
    </source>
</evidence>
<accession>A0ACB8RKJ9</accession>
<keyword evidence="2" id="KW-1185">Reference proteome</keyword>
<dbReference type="Proteomes" id="UP000814033">
    <property type="component" value="Unassembled WGS sequence"/>
</dbReference>
<gene>
    <name evidence="1" type="ORF">FA95DRAFT_1608333</name>
</gene>
<protein>
    <submittedName>
        <fullName evidence="1">Uncharacterized protein</fullName>
    </submittedName>
</protein>
<proteinExistence type="predicted"/>
<dbReference type="EMBL" id="MU275975">
    <property type="protein sequence ID" value="KAI0044653.1"/>
    <property type="molecule type" value="Genomic_DNA"/>
</dbReference>